<accession>A0A9P6SXQ8</accession>
<evidence type="ECO:0000256" key="3">
    <source>
        <dbReference type="SAM" id="MobiDB-lite"/>
    </source>
</evidence>
<name>A0A9P6SXQ8_9FUNG</name>
<keyword evidence="4" id="KW-0812">Transmembrane</keyword>
<keyword evidence="4" id="KW-1133">Transmembrane helix</keyword>
<evidence type="ECO:0008006" key="7">
    <source>
        <dbReference type="Google" id="ProtNLM"/>
    </source>
</evidence>
<keyword evidence="6" id="KW-1185">Reference proteome</keyword>
<evidence type="ECO:0000256" key="1">
    <source>
        <dbReference type="ARBA" id="ARBA00022441"/>
    </source>
</evidence>
<evidence type="ECO:0000256" key="4">
    <source>
        <dbReference type="SAM" id="Phobius"/>
    </source>
</evidence>
<dbReference type="EMBL" id="JAAAID010001341">
    <property type="protein sequence ID" value="KAG0010423.1"/>
    <property type="molecule type" value="Genomic_DNA"/>
</dbReference>
<dbReference type="AlphaFoldDB" id="A0A9P6SXQ8"/>
<dbReference type="InterPro" id="IPR011043">
    <property type="entry name" value="Gal_Oxase/kelch_b-propeller"/>
</dbReference>
<dbReference type="PANTHER" id="PTHR46093">
    <property type="entry name" value="ACYL-COA-BINDING DOMAIN-CONTAINING PROTEIN 5"/>
    <property type="match status" value="1"/>
</dbReference>
<evidence type="ECO:0000313" key="6">
    <source>
        <dbReference type="Proteomes" id="UP000703661"/>
    </source>
</evidence>
<feature type="compositionally biased region" description="Low complexity" evidence="3">
    <location>
        <begin position="301"/>
        <end position="320"/>
    </location>
</feature>
<keyword evidence="1" id="KW-0880">Kelch repeat</keyword>
<comment type="caution">
    <text evidence="5">The sequence shown here is derived from an EMBL/GenBank/DDBJ whole genome shotgun (WGS) entry which is preliminary data.</text>
</comment>
<keyword evidence="2" id="KW-0677">Repeat</keyword>
<feature type="compositionally biased region" description="Low complexity" evidence="3">
    <location>
        <begin position="274"/>
        <end position="290"/>
    </location>
</feature>
<dbReference type="SUPFAM" id="SSF50965">
    <property type="entry name" value="Galactose oxidase, central domain"/>
    <property type="match status" value="1"/>
</dbReference>
<feature type="region of interest" description="Disordered" evidence="3">
    <location>
        <begin position="406"/>
        <end position="464"/>
    </location>
</feature>
<dbReference type="PANTHER" id="PTHR46093:SF18">
    <property type="entry name" value="FIBRONECTIN TYPE-III DOMAIN-CONTAINING PROTEIN"/>
    <property type="match status" value="1"/>
</dbReference>
<dbReference type="Gene3D" id="2.120.10.80">
    <property type="entry name" value="Kelch-type beta propeller"/>
    <property type="match status" value="1"/>
</dbReference>
<sequence>MIDLSVSWNTTNPVFKALTCGPAGSSMPSTLSSDGKSWFVLSNNHTGFLYNMKSKTWNKTLTLKDRRNHKIHKSTAVTDPATGLIYIIESLLPKRHDFHNIRTVNLATNTADKLKLSTTTRELVSSTVTWSKSRNSMLSLFGRRKSNSRLAAFDPTTGWSTLTTTGDIPPMRTNGCFVSANGGTSAIYFGGFGYGQGGFHDIYVLNVTTLVWKRGPNLSKANRRGGASCAVSNNQFIAWGGFNSMNPKLPDSTLVYDLITHQWTPSYIASPSSLNKSSSPSSETPTATAPIVSSTPVAIETSTTTSPATTSSISSSNTQSALKANPQSNNSRGHTVVIVVAVIAAILVLLAIAGLIFCLRKRSIRRNARTMDGDILYNPSLASTTAINPMKSEIPAEPDQQRHFVTINNDPEPRSNLNFNPMPTAADPPQPPRDDLESPASSSDDDDDKSTLNESTPRQSKALDDSYWSIVLSMEQQQQKHRRRESDDSASTITSALTPPLLQNAEIFAFPLPPSPNTTTLDAIQQHKEKHGHGHFYDHNLGITNTTATMKNIIASASNNYDNDNDYDYDYDYDSDCSKRHSHIGMKYVKSESNDILEICYFPRPISHHATLRDVYDTLAAPPPVPIPVPNVDYGYI</sequence>
<proteinExistence type="predicted"/>
<dbReference type="InterPro" id="IPR015915">
    <property type="entry name" value="Kelch-typ_b-propeller"/>
</dbReference>
<evidence type="ECO:0000313" key="5">
    <source>
        <dbReference type="EMBL" id="KAG0010423.1"/>
    </source>
</evidence>
<dbReference type="Pfam" id="PF24681">
    <property type="entry name" value="Kelch_KLHDC2_KLHL20_DRC7"/>
    <property type="match status" value="1"/>
</dbReference>
<evidence type="ECO:0000256" key="2">
    <source>
        <dbReference type="ARBA" id="ARBA00022737"/>
    </source>
</evidence>
<dbReference type="Proteomes" id="UP000703661">
    <property type="component" value="Unassembled WGS sequence"/>
</dbReference>
<organism evidence="5 6">
    <name type="scientific">Entomortierella chlamydospora</name>
    <dbReference type="NCBI Taxonomy" id="101097"/>
    <lineage>
        <taxon>Eukaryota</taxon>
        <taxon>Fungi</taxon>
        <taxon>Fungi incertae sedis</taxon>
        <taxon>Mucoromycota</taxon>
        <taxon>Mortierellomycotina</taxon>
        <taxon>Mortierellomycetes</taxon>
        <taxon>Mortierellales</taxon>
        <taxon>Mortierellaceae</taxon>
        <taxon>Entomortierella</taxon>
    </lineage>
</organism>
<reference evidence="5" key="1">
    <citation type="journal article" date="2020" name="Fungal Divers.">
        <title>Resolving the Mortierellaceae phylogeny through synthesis of multi-gene phylogenetics and phylogenomics.</title>
        <authorList>
            <person name="Vandepol N."/>
            <person name="Liber J."/>
            <person name="Desiro A."/>
            <person name="Na H."/>
            <person name="Kennedy M."/>
            <person name="Barry K."/>
            <person name="Grigoriev I.V."/>
            <person name="Miller A.N."/>
            <person name="O'Donnell K."/>
            <person name="Stajich J.E."/>
            <person name="Bonito G."/>
        </authorList>
    </citation>
    <scope>NUCLEOTIDE SEQUENCE</scope>
    <source>
        <strain evidence="5">NRRL 2769</strain>
    </source>
</reference>
<keyword evidence="4" id="KW-0472">Membrane</keyword>
<feature type="region of interest" description="Disordered" evidence="3">
    <location>
        <begin position="274"/>
        <end position="329"/>
    </location>
</feature>
<gene>
    <name evidence="5" type="ORF">BGZ80_001500</name>
</gene>
<protein>
    <recommendedName>
        <fullName evidence="7">Galactose oxidase</fullName>
    </recommendedName>
</protein>
<feature type="transmembrane region" description="Helical" evidence="4">
    <location>
        <begin position="336"/>
        <end position="359"/>
    </location>
</feature>